<protein>
    <recommendedName>
        <fullName evidence="4">3-hydroxyisobutyryl-CoA hydrolase</fullName>
    </recommendedName>
</protein>
<dbReference type="SUPFAM" id="SSF52096">
    <property type="entry name" value="ClpP/crotonase"/>
    <property type="match status" value="1"/>
</dbReference>
<evidence type="ECO:0000313" key="2">
    <source>
        <dbReference type="EMBL" id="RFU30143.1"/>
    </source>
</evidence>
<dbReference type="InterPro" id="IPR029045">
    <property type="entry name" value="ClpP/crotonase-like_dom_sf"/>
</dbReference>
<keyword evidence="3" id="KW-1185">Reference proteome</keyword>
<dbReference type="PANTHER" id="PTHR43684:SF4">
    <property type="entry name" value="ENOYL-COA HYDRATASE_ISOMERASE FAMILY PROTEIN (AFU_ORTHOLOGUE AFUA_1G01890)"/>
    <property type="match status" value="1"/>
</dbReference>
<dbReference type="OrthoDB" id="2018133at2759"/>
<dbReference type="AlphaFoldDB" id="A0A3E2HAJ4"/>
<feature type="non-terminal residue" evidence="2">
    <location>
        <position position="1"/>
    </location>
</feature>
<comment type="similarity">
    <text evidence="1">Belongs to the enoyl-CoA hydratase/isomerase family.</text>
</comment>
<organism evidence="2 3">
    <name type="scientific">Scytalidium lignicola</name>
    <name type="common">Hyphomycete</name>
    <dbReference type="NCBI Taxonomy" id="5539"/>
    <lineage>
        <taxon>Eukaryota</taxon>
        <taxon>Fungi</taxon>
        <taxon>Dikarya</taxon>
        <taxon>Ascomycota</taxon>
        <taxon>Pezizomycotina</taxon>
        <taxon>Leotiomycetes</taxon>
        <taxon>Leotiomycetes incertae sedis</taxon>
        <taxon>Scytalidium</taxon>
    </lineage>
</organism>
<gene>
    <name evidence="2" type="ORF">B7463_g6212</name>
</gene>
<name>A0A3E2HAJ4_SCYLI</name>
<dbReference type="EMBL" id="NCSJ02000108">
    <property type="protein sequence ID" value="RFU30143.1"/>
    <property type="molecule type" value="Genomic_DNA"/>
</dbReference>
<reference evidence="2 3" key="1">
    <citation type="submission" date="2018-05" db="EMBL/GenBank/DDBJ databases">
        <title>Draft genome sequence of Scytalidium lignicola DSM 105466, a ubiquitous saprotrophic fungus.</title>
        <authorList>
            <person name="Buettner E."/>
            <person name="Gebauer A.M."/>
            <person name="Hofrichter M."/>
            <person name="Liers C."/>
            <person name="Kellner H."/>
        </authorList>
    </citation>
    <scope>NUCLEOTIDE SEQUENCE [LARGE SCALE GENOMIC DNA]</scope>
    <source>
        <strain evidence="2 3">DSM 105466</strain>
    </source>
</reference>
<dbReference type="STRING" id="5539.A0A3E2HAJ4"/>
<dbReference type="InterPro" id="IPR051053">
    <property type="entry name" value="ECH/Chromodomain_protein"/>
</dbReference>
<dbReference type="Gene3D" id="3.90.226.10">
    <property type="entry name" value="2-enoyl-CoA Hydratase, Chain A, domain 1"/>
    <property type="match status" value="1"/>
</dbReference>
<dbReference type="CDD" id="cd06558">
    <property type="entry name" value="crotonase-like"/>
    <property type="match status" value="1"/>
</dbReference>
<dbReference type="Pfam" id="PF00378">
    <property type="entry name" value="ECH_1"/>
    <property type="match status" value="1"/>
</dbReference>
<dbReference type="Proteomes" id="UP000258309">
    <property type="component" value="Unassembled WGS sequence"/>
</dbReference>
<evidence type="ECO:0000256" key="1">
    <source>
        <dbReference type="ARBA" id="ARBA00005254"/>
    </source>
</evidence>
<accession>A0A3E2HAJ4</accession>
<proteinExistence type="inferred from homology"/>
<evidence type="ECO:0000313" key="3">
    <source>
        <dbReference type="Proteomes" id="UP000258309"/>
    </source>
</evidence>
<dbReference type="InterPro" id="IPR001753">
    <property type="entry name" value="Enoyl-CoA_hydra/iso"/>
</dbReference>
<dbReference type="OMA" id="PPSEMRD"/>
<comment type="caution">
    <text evidence="2">The sequence shown here is derived from an EMBL/GenBank/DDBJ whole genome shotgun (WGS) entry which is preliminary data.</text>
</comment>
<evidence type="ECO:0008006" key="4">
    <source>
        <dbReference type="Google" id="ProtNLM"/>
    </source>
</evidence>
<dbReference type="PANTHER" id="PTHR43684">
    <property type="match status" value="1"/>
</dbReference>
<feature type="non-terminal residue" evidence="2">
    <location>
        <position position="315"/>
    </location>
</feature>
<sequence length="315" mass="34596">MLPDPTEVQIPETYSTTVDSHVRITNYPDSATGVTPIIVVTLNRPDKFNAMTLDMIKILERFFKVVTLDNRVKSIVLTGAGKAFCSGIDLNLDASSASKVPVREIRDVGGSLALAMYNCTKTVIVAYNGLAVGIGMTSTLAAGIRIASAKSAFGFPFSRIGLTMESASSFFLPRMVGYSKATYLLSTGKTYPADSKVLDGIFAEILEKPEEVLPRALELAKEISEEVSTMAVHLNRQLIWRNGGSAEAAHLDDSPLLADMFAGRDHREAKRAFFKRDKPKFVDELDKNAPRTYPWWTEISVQTNSKPVHETKSKL</sequence>